<keyword evidence="2" id="KW-0646">Protease inhibitor</keyword>
<dbReference type="AlphaFoldDB" id="A0A1S3Y6C1"/>
<dbReference type="RefSeq" id="XP_016447635.1">
    <property type="nucleotide sequence ID" value="XM_016592149.1"/>
</dbReference>
<sequence length="223" mass="25023">MKIVILFSFLHLLIAFSSCNARITTPNQLLPPLVRDNQGEILTSDSRYFMLPGAGGGGVTRDLGNGTETSSNFVCPFQVVQSRKDLDPGMPVFLKPRNNQVKKISESTSLNIKFYLNPTFACADNLVWMVEGFPGTQSPFFLSTNGVEGDPLQMTSWFQVKKFNDHPTDYSYKLVFCPWGESFCSDIGIEVVDRQRRLALTLNPNNTYRFVFVKDTSHGMSII</sequence>
<dbReference type="SUPFAM" id="SSF50386">
    <property type="entry name" value="STI-like"/>
    <property type="match status" value="1"/>
</dbReference>
<evidence type="ECO:0000313" key="4">
    <source>
        <dbReference type="RefSeq" id="XP_016447635.2"/>
    </source>
</evidence>
<dbReference type="SMR" id="A0A1S3Y6C1"/>
<dbReference type="PANTHER" id="PTHR33107:SF47">
    <property type="entry name" value="MIRACULIN-LIKE"/>
    <property type="match status" value="1"/>
</dbReference>
<gene>
    <name evidence="4" type="primary">LOC107772661</name>
</gene>
<dbReference type="PaxDb" id="4097-A0A1S3Y6C1"/>
<keyword evidence="3" id="KW-1185">Reference proteome</keyword>
<dbReference type="Pfam" id="PF00197">
    <property type="entry name" value="Kunitz_legume"/>
    <property type="match status" value="1"/>
</dbReference>
<dbReference type="PANTHER" id="PTHR33107">
    <property type="entry name" value="KUNITZ TRYPSIN INHIBITOR 2"/>
    <property type="match status" value="1"/>
</dbReference>
<evidence type="ECO:0000256" key="2">
    <source>
        <dbReference type="ARBA" id="ARBA00022690"/>
    </source>
</evidence>
<reference evidence="4" key="2">
    <citation type="submission" date="2025-08" db="UniProtKB">
        <authorList>
            <consortium name="RefSeq"/>
        </authorList>
    </citation>
    <scope>IDENTIFICATION</scope>
    <source>
        <tissue evidence="4">Leaf</tissue>
    </source>
</reference>
<evidence type="ECO:0000313" key="3">
    <source>
        <dbReference type="Proteomes" id="UP000790787"/>
    </source>
</evidence>
<dbReference type="KEGG" id="nta:107772661"/>
<dbReference type="RefSeq" id="XP_016447635.2">
    <property type="nucleotide sequence ID" value="XM_016592149.2"/>
</dbReference>
<dbReference type="STRING" id="4097.A0A1S3Y6C1"/>
<dbReference type="GO" id="GO:0004866">
    <property type="term" value="F:endopeptidase inhibitor activity"/>
    <property type="evidence" value="ECO:0007669"/>
    <property type="project" value="InterPro"/>
</dbReference>
<comment type="similarity">
    <text evidence="1">Belongs to the protease inhibitor I3 (leguminous Kunitz-type inhibitor) family.</text>
</comment>
<dbReference type="Gene3D" id="2.80.10.50">
    <property type="match status" value="1"/>
</dbReference>
<organism evidence="3 4">
    <name type="scientific">Nicotiana tabacum</name>
    <name type="common">Common tobacco</name>
    <dbReference type="NCBI Taxonomy" id="4097"/>
    <lineage>
        <taxon>Eukaryota</taxon>
        <taxon>Viridiplantae</taxon>
        <taxon>Streptophyta</taxon>
        <taxon>Embryophyta</taxon>
        <taxon>Tracheophyta</taxon>
        <taxon>Spermatophyta</taxon>
        <taxon>Magnoliopsida</taxon>
        <taxon>eudicotyledons</taxon>
        <taxon>Gunneridae</taxon>
        <taxon>Pentapetalae</taxon>
        <taxon>asterids</taxon>
        <taxon>lamiids</taxon>
        <taxon>Solanales</taxon>
        <taxon>Solanaceae</taxon>
        <taxon>Nicotianoideae</taxon>
        <taxon>Nicotianeae</taxon>
        <taxon>Nicotiana</taxon>
    </lineage>
</organism>
<reference evidence="3" key="1">
    <citation type="journal article" date="2014" name="Nat. Commun.">
        <title>The tobacco genome sequence and its comparison with those of tomato and potato.</title>
        <authorList>
            <person name="Sierro N."/>
            <person name="Battey J.N."/>
            <person name="Ouadi S."/>
            <person name="Bakaher N."/>
            <person name="Bovet L."/>
            <person name="Willig A."/>
            <person name="Goepfert S."/>
            <person name="Peitsch M.C."/>
            <person name="Ivanov N.V."/>
        </authorList>
    </citation>
    <scope>NUCLEOTIDE SEQUENCE [LARGE SCALE GENOMIC DNA]</scope>
</reference>
<name>A0A1S3Y6C1_TOBAC</name>
<dbReference type="GeneID" id="107772661"/>
<dbReference type="Proteomes" id="UP000790787">
    <property type="component" value="Chromosome 4"/>
</dbReference>
<evidence type="ECO:0000256" key="1">
    <source>
        <dbReference type="ARBA" id="ARBA00005440"/>
    </source>
</evidence>
<dbReference type="InterPro" id="IPR011065">
    <property type="entry name" value="Kunitz_inhibitor_STI-like_sf"/>
</dbReference>
<dbReference type="PROSITE" id="PS51257">
    <property type="entry name" value="PROKAR_LIPOPROTEIN"/>
    <property type="match status" value="1"/>
</dbReference>
<dbReference type="OrthoDB" id="1214385at2759"/>
<accession>A0A1S3Y6C1</accession>
<proteinExistence type="inferred from homology"/>
<dbReference type="InterPro" id="IPR002160">
    <property type="entry name" value="Prot_inh_Kunz-lg"/>
</dbReference>
<protein>
    <submittedName>
        <fullName evidence="4">Kunitz trypsin inhibitor 5-like</fullName>
    </submittedName>
</protein>